<dbReference type="Pfam" id="PF13231">
    <property type="entry name" value="PMT_2"/>
    <property type="match status" value="1"/>
</dbReference>
<feature type="transmembrane region" description="Helical" evidence="9">
    <location>
        <begin position="93"/>
        <end position="112"/>
    </location>
</feature>
<reference evidence="11 12" key="1">
    <citation type="submission" date="2017-02" db="EMBL/GenBank/DDBJ databases">
        <authorList>
            <person name="Peterson S.W."/>
        </authorList>
    </citation>
    <scope>NUCLEOTIDE SEQUENCE [LARGE SCALE GENOMIC DNA]</scope>
    <source>
        <strain evidence="11 12">DSM 18034</strain>
    </source>
</reference>
<proteinExistence type="predicted"/>
<dbReference type="AlphaFoldDB" id="A0A1T4VKI9"/>
<feature type="transmembrane region" description="Helical" evidence="9">
    <location>
        <begin position="400"/>
        <end position="420"/>
    </location>
</feature>
<protein>
    <submittedName>
        <fullName evidence="11">4-amino-4-deoxy-L-arabinose transferase</fullName>
    </submittedName>
</protein>
<dbReference type="InterPro" id="IPR050297">
    <property type="entry name" value="LipidA_mod_glycosyltrf_83"/>
</dbReference>
<feature type="transmembrane region" description="Helical" evidence="9">
    <location>
        <begin position="193"/>
        <end position="211"/>
    </location>
</feature>
<feature type="region of interest" description="Disordered" evidence="8">
    <location>
        <begin position="555"/>
        <end position="610"/>
    </location>
</feature>
<feature type="transmembrane region" description="Helical" evidence="9">
    <location>
        <begin position="218"/>
        <end position="238"/>
    </location>
</feature>
<keyword evidence="12" id="KW-1185">Reference proteome</keyword>
<keyword evidence="2" id="KW-1003">Cell membrane</keyword>
<accession>A0A1T4VKI9</accession>
<feature type="transmembrane region" description="Helical" evidence="9">
    <location>
        <begin position="320"/>
        <end position="337"/>
    </location>
</feature>
<feature type="transmembrane region" description="Helical" evidence="9">
    <location>
        <begin position="427"/>
        <end position="447"/>
    </location>
</feature>
<feature type="transmembrane region" description="Helical" evidence="9">
    <location>
        <begin position="369"/>
        <end position="388"/>
    </location>
</feature>
<feature type="region of interest" description="Disordered" evidence="8">
    <location>
        <begin position="639"/>
        <end position="722"/>
    </location>
</feature>
<sequence length="722" mass="81031">MNKFLSKLWTAAAFFPFLLLLLLLALQTLPSLDSRALWFSDEIRYGNVLEHVLYAKKWLVMYLNGVPYPDKPPVYFWFLAAFMPIFKAPTAPLFFAGAAASALLFLVATLSMNHGILREKNENGLGAGLILLTCFYFVALAQYSRMDLLFTTFITFAHICFYRAWQREKATGLLLLGFALCAVATLTKGPLGFVFPVLASIVYLAITGRISRFFRRDVAYGFLLSLVILGAWIAGAWFSGEQELIKNIFYKQIYRRALNASHHQQPFWHYFATFPAALLPWTFVIFLLPLKKLVQGPFWSTILGKTARHADVDSTRSGQIYLWCALLSGFILLTSLSTKIVVYLMPLFPPLSLLLAQGVLNLPQTRVKYFIRAFAVLLTILGLATLFVNAFTPWPTDLKYIWVMAPASVLMALLLWFWVAKWDVRPALLSTAVLMALWVQPLAMLAVPSLDPIMSPKAQGELMGKYIRAGYTPAAYKIYSGVYTYYCGSNILETQDLEKLGKMAQTEKKFVLGMQKRYWDSWKNRPANLHVIHEQWIADRPYVLLINGPALSADPASKRKDIVPMPMPTVDPVQPKATPAPAHSESVTEAQPAPQPNPARTAEPQKEAIDAPAAPQETPGLFALFVDGLEAIWDSVSGLWTDDTPEEQPRVQPTTPQDKPESLNKALDLLDKNGTAQDETLPEEDELEPHLQDVPTLPRHDDTQKHDEKPEVIIPNGEQIVI</sequence>
<dbReference type="STRING" id="1121442.SAMN02745702_00556"/>
<keyword evidence="7 9" id="KW-0472">Membrane</keyword>
<dbReference type="RefSeq" id="WP_159445881.1">
    <property type="nucleotide sequence ID" value="NZ_FUYA01000001.1"/>
</dbReference>
<organism evidence="11 12">
    <name type="scientific">Desulfobaculum bizertense DSM 18034</name>
    <dbReference type="NCBI Taxonomy" id="1121442"/>
    <lineage>
        <taxon>Bacteria</taxon>
        <taxon>Pseudomonadati</taxon>
        <taxon>Thermodesulfobacteriota</taxon>
        <taxon>Desulfovibrionia</taxon>
        <taxon>Desulfovibrionales</taxon>
        <taxon>Desulfovibrionaceae</taxon>
        <taxon>Desulfobaculum</taxon>
    </lineage>
</organism>
<name>A0A1T4VKI9_9BACT</name>
<evidence type="ECO:0000313" key="12">
    <source>
        <dbReference type="Proteomes" id="UP000189733"/>
    </source>
</evidence>
<dbReference type="GO" id="GO:0005886">
    <property type="term" value="C:plasma membrane"/>
    <property type="evidence" value="ECO:0007669"/>
    <property type="project" value="UniProtKB-SubCell"/>
</dbReference>
<gene>
    <name evidence="11" type="ORF">SAMN02745702_00556</name>
</gene>
<dbReference type="EMBL" id="FUYA01000001">
    <property type="protein sequence ID" value="SKA65482.1"/>
    <property type="molecule type" value="Genomic_DNA"/>
</dbReference>
<evidence type="ECO:0000259" key="10">
    <source>
        <dbReference type="Pfam" id="PF13231"/>
    </source>
</evidence>
<dbReference type="GO" id="GO:0010041">
    <property type="term" value="P:response to iron(III) ion"/>
    <property type="evidence" value="ECO:0007669"/>
    <property type="project" value="TreeGrafter"/>
</dbReference>
<dbReference type="OrthoDB" id="9815691at2"/>
<evidence type="ECO:0000256" key="1">
    <source>
        <dbReference type="ARBA" id="ARBA00004651"/>
    </source>
</evidence>
<feature type="compositionally biased region" description="Basic and acidic residues" evidence="8">
    <location>
        <begin position="698"/>
        <end position="711"/>
    </location>
</feature>
<dbReference type="PANTHER" id="PTHR33908">
    <property type="entry name" value="MANNOSYLTRANSFERASE YKCB-RELATED"/>
    <property type="match status" value="1"/>
</dbReference>
<keyword evidence="6 9" id="KW-1133">Transmembrane helix</keyword>
<evidence type="ECO:0000256" key="3">
    <source>
        <dbReference type="ARBA" id="ARBA00022676"/>
    </source>
</evidence>
<feature type="domain" description="Glycosyltransferase RgtA/B/C/D-like" evidence="10">
    <location>
        <begin position="70"/>
        <end position="228"/>
    </location>
</feature>
<feature type="transmembrane region" description="Helical" evidence="9">
    <location>
        <begin position="170"/>
        <end position="187"/>
    </location>
</feature>
<comment type="subcellular location">
    <subcellularLocation>
        <location evidence="1">Cell membrane</location>
        <topology evidence="1">Multi-pass membrane protein</topology>
    </subcellularLocation>
</comment>
<evidence type="ECO:0000256" key="7">
    <source>
        <dbReference type="ARBA" id="ARBA00023136"/>
    </source>
</evidence>
<keyword evidence="3" id="KW-0328">Glycosyltransferase</keyword>
<evidence type="ECO:0000313" key="11">
    <source>
        <dbReference type="EMBL" id="SKA65482.1"/>
    </source>
</evidence>
<dbReference type="GO" id="GO:0009103">
    <property type="term" value="P:lipopolysaccharide biosynthetic process"/>
    <property type="evidence" value="ECO:0007669"/>
    <property type="project" value="UniProtKB-ARBA"/>
</dbReference>
<evidence type="ECO:0000256" key="6">
    <source>
        <dbReference type="ARBA" id="ARBA00022989"/>
    </source>
</evidence>
<keyword evidence="5 9" id="KW-0812">Transmembrane</keyword>
<feature type="transmembrane region" description="Helical" evidence="9">
    <location>
        <begin position="267"/>
        <end position="290"/>
    </location>
</feature>
<dbReference type="PANTHER" id="PTHR33908:SF3">
    <property type="entry name" value="UNDECAPRENYL PHOSPHATE-ALPHA-4-AMINO-4-DEOXY-L-ARABINOSE ARABINOSYL TRANSFERASE"/>
    <property type="match status" value="1"/>
</dbReference>
<evidence type="ECO:0000256" key="5">
    <source>
        <dbReference type="ARBA" id="ARBA00022692"/>
    </source>
</evidence>
<dbReference type="GO" id="GO:0016763">
    <property type="term" value="F:pentosyltransferase activity"/>
    <property type="evidence" value="ECO:0007669"/>
    <property type="project" value="TreeGrafter"/>
</dbReference>
<evidence type="ECO:0000256" key="2">
    <source>
        <dbReference type="ARBA" id="ARBA00022475"/>
    </source>
</evidence>
<feature type="transmembrane region" description="Helical" evidence="9">
    <location>
        <begin position="124"/>
        <end position="142"/>
    </location>
</feature>
<keyword evidence="4 11" id="KW-0808">Transferase</keyword>
<dbReference type="Proteomes" id="UP000189733">
    <property type="component" value="Unassembled WGS sequence"/>
</dbReference>
<evidence type="ECO:0000256" key="9">
    <source>
        <dbReference type="SAM" id="Phobius"/>
    </source>
</evidence>
<evidence type="ECO:0000256" key="8">
    <source>
        <dbReference type="SAM" id="MobiDB-lite"/>
    </source>
</evidence>
<dbReference type="InterPro" id="IPR038731">
    <property type="entry name" value="RgtA/B/C-like"/>
</dbReference>
<feature type="transmembrane region" description="Helical" evidence="9">
    <location>
        <begin position="343"/>
        <end position="362"/>
    </location>
</feature>
<evidence type="ECO:0000256" key="4">
    <source>
        <dbReference type="ARBA" id="ARBA00022679"/>
    </source>
</evidence>
<feature type="transmembrane region" description="Helical" evidence="9">
    <location>
        <begin position="148"/>
        <end position="165"/>
    </location>
</feature>